<keyword evidence="1" id="KW-1133">Transmembrane helix</keyword>
<dbReference type="AlphaFoldDB" id="A0A2Z3JES6"/>
<dbReference type="KEGG" id="dez:DKM44_03900"/>
<feature type="transmembrane region" description="Helical" evidence="1">
    <location>
        <begin position="77"/>
        <end position="99"/>
    </location>
</feature>
<feature type="transmembrane region" description="Helical" evidence="1">
    <location>
        <begin position="38"/>
        <end position="56"/>
    </location>
</feature>
<accession>A0A2Z3JES6</accession>
<dbReference type="EMBL" id="CP029494">
    <property type="protein sequence ID" value="AWN22486.1"/>
    <property type="molecule type" value="Genomic_DNA"/>
</dbReference>
<sequence>MLRLIRELKGYPFWFSLLVLLLVAVANAQTTIPQVGQVVVPDYICTLASLAIGWLVKEISSPLTAPLKKRFGFQGSATQYVYLLLSALFVTGFGLVSGAFGGGSAGWWAAAGALLTALVKGFGDYAKLQQAAAAVREEPMPGLPILGDHLVYPIGTRNTEPLIHNGQVIGTVRPLIGGPK</sequence>
<dbReference type="RefSeq" id="WP_109825597.1">
    <property type="nucleotide sequence ID" value="NZ_CP029494.1"/>
</dbReference>
<proteinExistence type="predicted"/>
<dbReference type="Proteomes" id="UP000245368">
    <property type="component" value="Chromosome"/>
</dbReference>
<keyword evidence="1" id="KW-0472">Membrane</keyword>
<name>A0A2Z3JES6_9DEIO</name>
<feature type="transmembrane region" description="Helical" evidence="1">
    <location>
        <begin position="105"/>
        <end position="123"/>
    </location>
</feature>
<dbReference type="OrthoDB" id="77164at2"/>
<organism evidence="2 3">
    <name type="scientific">Deinococcus irradiatisoli</name>
    <dbReference type="NCBI Taxonomy" id="2202254"/>
    <lineage>
        <taxon>Bacteria</taxon>
        <taxon>Thermotogati</taxon>
        <taxon>Deinococcota</taxon>
        <taxon>Deinococci</taxon>
        <taxon>Deinococcales</taxon>
        <taxon>Deinococcaceae</taxon>
        <taxon>Deinococcus</taxon>
    </lineage>
</organism>
<evidence type="ECO:0000313" key="2">
    <source>
        <dbReference type="EMBL" id="AWN22486.1"/>
    </source>
</evidence>
<keyword evidence="3" id="KW-1185">Reference proteome</keyword>
<evidence type="ECO:0000256" key="1">
    <source>
        <dbReference type="SAM" id="Phobius"/>
    </source>
</evidence>
<protein>
    <submittedName>
        <fullName evidence="2">Uncharacterized protein</fullName>
    </submittedName>
</protein>
<keyword evidence="1" id="KW-0812">Transmembrane</keyword>
<reference evidence="2 3" key="1">
    <citation type="submission" date="2018-05" db="EMBL/GenBank/DDBJ databases">
        <title>Complete Genome Sequence of Deinococcus sp. strain 17bor-2.</title>
        <authorList>
            <person name="Srinivasan S."/>
        </authorList>
    </citation>
    <scope>NUCLEOTIDE SEQUENCE [LARGE SCALE GENOMIC DNA]</scope>
    <source>
        <strain evidence="2 3">17bor-2</strain>
    </source>
</reference>
<gene>
    <name evidence="2" type="ORF">DKM44_03900</name>
</gene>
<evidence type="ECO:0000313" key="3">
    <source>
        <dbReference type="Proteomes" id="UP000245368"/>
    </source>
</evidence>